<evidence type="ECO:0000313" key="3">
    <source>
        <dbReference type="Proteomes" id="UP000334340"/>
    </source>
</evidence>
<reference evidence="2 3" key="1">
    <citation type="submission" date="2019-07" db="EMBL/GenBank/DDBJ databases">
        <authorList>
            <person name="Cremers G."/>
        </authorList>
    </citation>
    <scope>NUCLEOTIDE SEQUENCE [LARGE SCALE GENOMIC DNA]</scope>
</reference>
<protein>
    <submittedName>
        <fullName evidence="2">Uncharacterized protein</fullName>
    </submittedName>
</protein>
<gene>
    <name evidence="2" type="ORF">MELA_02620</name>
</gene>
<organism evidence="2 3">
    <name type="scientific">Candidatus Methylomirabilis lanthanidiphila</name>
    <dbReference type="NCBI Taxonomy" id="2211376"/>
    <lineage>
        <taxon>Bacteria</taxon>
        <taxon>Candidatus Methylomirabilota</taxon>
        <taxon>Candidatus Methylomirabilia</taxon>
        <taxon>Candidatus Methylomirabilales</taxon>
        <taxon>Candidatus Methylomirabilaceae</taxon>
        <taxon>Candidatus Methylomirabilis</taxon>
    </lineage>
</organism>
<proteinExistence type="predicted"/>
<keyword evidence="3" id="KW-1185">Reference proteome</keyword>
<dbReference type="EMBL" id="CABIKM010000046">
    <property type="protein sequence ID" value="VUZ86220.1"/>
    <property type="molecule type" value="Genomic_DNA"/>
</dbReference>
<evidence type="ECO:0000256" key="1">
    <source>
        <dbReference type="SAM" id="MobiDB-lite"/>
    </source>
</evidence>
<dbReference type="AlphaFoldDB" id="A0A564ZLK2"/>
<accession>A0A564ZLK2</accession>
<feature type="region of interest" description="Disordered" evidence="1">
    <location>
        <begin position="1"/>
        <end position="47"/>
    </location>
</feature>
<evidence type="ECO:0000313" key="2">
    <source>
        <dbReference type="EMBL" id="VUZ86220.1"/>
    </source>
</evidence>
<name>A0A564ZLK2_9BACT</name>
<sequence>MQNAGEYPTFTPKLQRNRRPVSRADEGNNPAAGEPRSRQSAGRGARHCTQNSMAVQYTIFDFMPDFFGCTMTLLTFTIGDCVVEDQYDTMLSIRRTIIIRSAEYRWSRDMVP</sequence>
<dbReference type="Proteomes" id="UP000334340">
    <property type="component" value="Unassembled WGS sequence"/>
</dbReference>